<proteinExistence type="inferred from homology"/>
<dbReference type="HOGENOM" id="CLU_000503_0_0_1"/>
<dbReference type="RefSeq" id="XP_016290192.1">
    <property type="nucleotide sequence ID" value="XM_016438875.1"/>
</dbReference>
<dbReference type="InterPro" id="IPR057981">
    <property type="entry name" value="TPR_LAA1-like_C"/>
</dbReference>
<dbReference type="GO" id="GO:0042147">
    <property type="term" value="P:retrograde transport, endosome to Golgi"/>
    <property type="evidence" value="ECO:0007669"/>
    <property type="project" value="TreeGrafter"/>
</dbReference>
<dbReference type="OMA" id="YPQVIQE"/>
<dbReference type="GO" id="GO:0005829">
    <property type="term" value="C:cytosol"/>
    <property type="evidence" value="ECO:0007669"/>
    <property type="project" value="GOC"/>
</dbReference>
<name>V5EQJ2_KALBG</name>
<evidence type="ECO:0000259" key="3">
    <source>
        <dbReference type="Pfam" id="PF25808"/>
    </source>
</evidence>
<evidence type="ECO:0000256" key="1">
    <source>
        <dbReference type="ARBA" id="ARBA00008304"/>
    </source>
</evidence>
<protein>
    <recommendedName>
        <fullName evidence="3">LAA1-like C-terminal TPR repeats domain-containing protein</fullName>
    </recommendedName>
</protein>
<evidence type="ECO:0000313" key="4">
    <source>
        <dbReference type="EMBL" id="EST05203.1"/>
    </source>
</evidence>
<dbReference type="InterPro" id="IPR016024">
    <property type="entry name" value="ARM-type_fold"/>
</dbReference>
<sequence length="2152" mass="229253">MSSSTESQAQYSEALQLDEPRLQAATSSDQGEIFVLEWLAKAEQALLKADDDTIRSAQTNLEAAILKLACPSVAFGKGDDNAFTVTPNTAIPRPGRPTRRLLARCILILFRRIDSRSLIDVLQNLIRVAGEDAKGKTAEREVRVAALYILGEVFGSLGQQIMSLFNEIVLLTQKVAKQASHPVILRYHALLALQKTLNVAGKSLGDQVGKDLIKTLRQGLSDRAGAVVRGCADCVVAIALHTQLITTRNEVENLVSPALKAIETADFVTKRALSRMLGGLLASTQIEQAPPAPVPSKKTSKKKKEGAAEEESDDDDIVTSAAAAAASAPRAMMTPVGMLDQLSLPFLRSSANRKARAAILDVYATLFETLGSAWVNSNYAAILKHLIDDLPNHSRGSSLTRADVLNVRTGVSLILRKLVGERMLGEQAQVLAIQEICVGYLRKWPSVLPEQQPPSKTTLSLALTEISGLLVQLGSLPPQVLDAAYDPLIRCLAHPSHSVQVQAAWCLKTLCQVSPNHLSPTLAAVLELLNRDLTTLANGGGSVGTAQLSKRANGHAKGLGALISVIPQRPLYTSFAISSKVLSLAIQLLKNSGNHDLSVSTVEISVAWTLVGSLMTLGPNFVRLHLPQLLVLWRNSLPKPTSKDTAPGPSTRSDAEWGFLLHVRECTLTSILAFLLHSGPSLVTLDTSRRIVVLLSNTLAFVDGFAAQNSHLLQEHNPEADRSTLSLLDREFLLRRRLFQCLTVLANDPAMEPMHDGLIKATIRTFADPDRYIGSSAQAAIAASAGNFTSVWETADGYAFGVTSLQRDAETFVSDPVDSLRACSAIARPDLLNRDLVETQLDALQRRPVLGAAEHDELFLYSTSRGSTSGPGPREPSASASAAEPRASAFLSPPVATGVVDAAIQLFTGLFPYQERSVQVAAIEAMLAHTKSTKLDKNPGRKQAIQINVVVALLGALRLALQGAPGADGKRPSGFNNDRLSSAIKDLLQDALLQSDPALRAAASEAYGKLAAAAGSQALSSQVQFLVDQIVGNRDPDARAGCALAFGAVYKEVGGLAAGPLTKTIVNVLMSLSSDPHPTVHYNALEALHVVIDSASLSYSPYVASTLGMLVKLYMLDTHEAEGGSAGSVNLRADLPAHQAVCRVVNALIGVLGPDLQESARVRGLIHYLLSEFSQESDPGVVVESTKALQHFGLFAPQFVDVTAWIQQLRKQLNGKQRTLKLAAITAFYQLVQREALTMSRVGGDQLVEEFFAQLDADPKLEGAREVILSWLQKTADLAPSGWIDLCQRIMLSTPNLQAAGDGPAKGKDALPSLATMLQDEEAAAIDLGNDTNVIKLNATGGSRWRTQLFALRCLHQVFLTVRQAGKLEHFSTPPGAGEKGQASPQRRLLMSNRVVDLIRMAFSASTSANIEIRLEGLVVLRDVIESFKLARDPDFEEALLLEQHQAPIAAALTPAFLADSTPEVLAAAVQVCAVFVSSGVVRKVDRMGRILKQLVSALDSCMQPSMTQLGDVKDLSQNANAMLKIAVFTAWAELQTASATQSYLVDVIQPHGARIVPYWIACLREYAKIRSDPEMDAGGAPGGPGPSINASLDSQYAALAREVVLPYHERSWYTILQAVTGLLHDNDARALAAMDGETAPASMGANAGGAPSRSEPCLFFFVLYGLAFEALATRSSSSVESVHEGKVMRISLRAMTALSKPPVAGSALLQDTLFSELCNLWYRLVMTEPPAVQISVLETIGGMAASYGALLLSSEDQAAAEAGKLPNEAKLSQCLRVVVCVLQNVRMTRGSVDEKTALLRVAYSAYIGIVGLYPKALQEDLFAVGFYTYAEMLKDETSEQDLVGPSLGSLKDLCERSAKSVRPNSDVLQRAIHGFLSQALQHIDDLRSRAGRIALNKTKNSLLAVVVVLTSIPINVKVSQAVAEHACYLIVQKVLTFEEGVEQWEQTSGGKGAGAPTLGEGVEEIGLTAVNCARTIVLASSRGNAALLYCVGQLLPGLIEFVCRAGPLVATASAASSNSRTPMTALRGAVEDVIKTFAGLVSVLPNEGEFRAKALAIILPTLLVLLSPTNATELHTFTVRQLITLAGQHAAAFKEATAALDAERKALLENAIRAQLQSAAGSAGAGGAGGAGAGAGAKQAASSIALKSFGS</sequence>
<gene>
    <name evidence="4" type="ORF">PSEUBRA_SCAF6g00745</name>
</gene>
<dbReference type="InterPro" id="IPR046837">
    <property type="entry name" value="Laa1/Sip1/HEATR5-like_HEAT"/>
</dbReference>
<dbReference type="SUPFAM" id="SSF48371">
    <property type="entry name" value="ARM repeat"/>
    <property type="match status" value="3"/>
</dbReference>
<dbReference type="Gene3D" id="1.25.10.10">
    <property type="entry name" value="Leucine-rich Repeat Variant"/>
    <property type="match status" value="2"/>
</dbReference>
<dbReference type="OrthoDB" id="192608at2759"/>
<dbReference type="GO" id="GO:0016020">
    <property type="term" value="C:membrane"/>
    <property type="evidence" value="ECO:0007669"/>
    <property type="project" value="TreeGrafter"/>
</dbReference>
<keyword evidence="5" id="KW-1185">Reference proteome</keyword>
<reference evidence="5" key="1">
    <citation type="journal article" date="2013" name="Genome Announc.">
        <title>Draft genome sequence of Pseudozyma brasiliensis sp. nov. strain GHG001, a high producer of endo-1,4-xylanase isolated from an insect pest of sugarcane.</title>
        <authorList>
            <person name="Oliveira J.V.D.C."/>
            <person name="dos Santos R.A.C."/>
            <person name="Borges T.A."/>
            <person name="Riano-Pachon D.M."/>
            <person name="Goldman G.H."/>
        </authorList>
    </citation>
    <scope>NUCLEOTIDE SEQUENCE [LARGE SCALE GENOMIC DNA]</scope>
    <source>
        <strain evidence="5">GHG001</strain>
    </source>
</reference>
<evidence type="ECO:0000313" key="5">
    <source>
        <dbReference type="Proteomes" id="UP000019377"/>
    </source>
</evidence>
<dbReference type="InterPro" id="IPR040108">
    <property type="entry name" value="Laa1/Sip1/HEATR5"/>
</dbReference>
<dbReference type="GO" id="GO:0008104">
    <property type="term" value="P:intracellular protein localization"/>
    <property type="evidence" value="ECO:0007669"/>
    <property type="project" value="TreeGrafter"/>
</dbReference>
<dbReference type="GO" id="GO:0030139">
    <property type="term" value="C:endocytic vesicle"/>
    <property type="evidence" value="ECO:0007669"/>
    <property type="project" value="TreeGrafter"/>
</dbReference>
<dbReference type="GeneID" id="27421576"/>
<dbReference type="STRING" id="1365824.V5EQJ2"/>
<dbReference type="Pfam" id="PF25808">
    <property type="entry name" value="TPR_LAA1_C"/>
    <property type="match status" value="1"/>
</dbReference>
<dbReference type="InterPro" id="IPR011989">
    <property type="entry name" value="ARM-like"/>
</dbReference>
<feature type="domain" description="LAA1-like C-terminal TPR repeats" evidence="3">
    <location>
        <begin position="1969"/>
        <end position="2123"/>
    </location>
</feature>
<comment type="similarity">
    <text evidence="1">Belongs to the HEATR5 family.</text>
</comment>
<feature type="region of interest" description="Disordered" evidence="2">
    <location>
        <begin position="862"/>
        <end position="885"/>
    </location>
</feature>
<dbReference type="GO" id="GO:0005794">
    <property type="term" value="C:Golgi apparatus"/>
    <property type="evidence" value="ECO:0007669"/>
    <property type="project" value="TreeGrafter"/>
</dbReference>
<dbReference type="Pfam" id="PF20210">
    <property type="entry name" value="Laa1_Sip1_HTR5"/>
    <property type="match status" value="1"/>
</dbReference>
<dbReference type="Proteomes" id="UP000019377">
    <property type="component" value="Unassembled WGS sequence"/>
</dbReference>
<dbReference type="PANTHER" id="PTHR21663">
    <property type="entry name" value="HYPOTHETICAL HEAT DOMAIN-CONTAINING"/>
    <property type="match status" value="1"/>
</dbReference>
<accession>V5EQJ2</accession>
<dbReference type="PANTHER" id="PTHR21663:SF0">
    <property type="entry name" value="HEAT REPEAT-CONTAINING PROTEIN 5B"/>
    <property type="match status" value="1"/>
</dbReference>
<organism evidence="4 5">
    <name type="scientific">Kalmanozyma brasiliensis (strain GHG001)</name>
    <name type="common">Yeast</name>
    <name type="synonym">Pseudozyma brasiliensis</name>
    <dbReference type="NCBI Taxonomy" id="1365824"/>
    <lineage>
        <taxon>Eukaryota</taxon>
        <taxon>Fungi</taxon>
        <taxon>Dikarya</taxon>
        <taxon>Basidiomycota</taxon>
        <taxon>Ustilaginomycotina</taxon>
        <taxon>Ustilaginomycetes</taxon>
        <taxon>Ustilaginales</taxon>
        <taxon>Ustilaginaceae</taxon>
        <taxon>Kalmanozyma</taxon>
    </lineage>
</organism>
<evidence type="ECO:0000256" key="2">
    <source>
        <dbReference type="SAM" id="MobiDB-lite"/>
    </source>
</evidence>
<dbReference type="EMBL" id="KI545892">
    <property type="protein sequence ID" value="EST05203.1"/>
    <property type="molecule type" value="Genomic_DNA"/>
</dbReference>
<feature type="region of interest" description="Disordered" evidence="2">
    <location>
        <begin position="288"/>
        <end position="316"/>
    </location>
</feature>
<dbReference type="eggNOG" id="KOG1822">
    <property type="taxonomic scope" value="Eukaryota"/>
</dbReference>
<dbReference type="GO" id="GO:0006897">
    <property type="term" value="P:endocytosis"/>
    <property type="evidence" value="ECO:0007669"/>
    <property type="project" value="TreeGrafter"/>
</dbReference>